<dbReference type="HOGENOM" id="CLU_177162_0_0_1"/>
<keyword evidence="3" id="KW-1185">Reference proteome</keyword>
<dbReference type="AlphaFoldDB" id="H0ESE8"/>
<protein>
    <submittedName>
        <fullName evidence="2">Uncharacterized protein</fullName>
    </submittedName>
</protein>
<evidence type="ECO:0000313" key="2">
    <source>
        <dbReference type="EMBL" id="EHK98543.1"/>
    </source>
</evidence>
<dbReference type="EMBL" id="AGUE01000144">
    <property type="protein sequence ID" value="EHK98543.1"/>
    <property type="molecule type" value="Genomic_DNA"/>
</dbReference>
<feature type="region of interest" description="Disordered" evidence="1">
    <location>
        <begin position="1"/>
        <end position="25"/>
    </location>
</feature>
<evidence type="ECO:0000256" key="1">
    <source>
        <dbReference type="SAM" id="MobiDB-lite"/>
    </source>
</evidence>
<dbReference type="Proteomes" id="UP000005446">
    <property type="component" value="Unassembled WGS sequence"/>
</dbReference>
<dbReference type="OrthoDB" id="3776781at2759"/>
<gene>
    <name evidence="2" type="ORF">M7I_5629</name>
</gene>
<organism evidence="2 3">
    <name type="scientific">Glarea lozoyensis (strain ATCC 74030 / MF5533)</name>
    <dbReference type="NCBI Taxonomy" id="1104152"/>
    <lineage>
        <taxon>Eukaryota</taxon>
        <taxon>Fungi</taxon>
        <taxon>Dikarya</taxon>
        <taxon>Ascomycota</taxon>
        <taxon>Pezizomycotina</taxon>
        <taxon>Leotiomycetes</taxon>
        <taxon>Helotiales</taxon>
        <taxon>Helotiaceae</taxon>
        <taxon>Glarea</taxon>
    </lineage>
</organism>
<sequence>MASDSQDNQEHSAVTGAKTPPSNFTVVKTYDPKGDLTLHRLSTATAFTCGRCNKEKKAKLVATNWKRWNDLLTTGRRKDALEERWGLEGPTVLNSQRLIMLMQSL</sequence>
<comment type="caution">
    <text evidence="2">The sequence shown here is derived from an EMBL/GenBank/DDBJ whole genome shotgun (WGS) entry which is preliminary data.</text>
</comment>
<proteinExistence type="predicted"/>
<evidence type="ECO:0000313" key="3">
    <source>
        <dbReference type="Proteomes" id="UP000005446"/>
    </source>
</evidence>
<dbReference type="InParanoid" id="H0ESE8"/>
<name>H0ESE8_GLAL7</name>
<accession>H0ESE8</accession>
<reference evidence="2 3" key="1">
    <citation type="journal article" date="2012" name="Eukaryot. Cell">
        <title>Genome sequence of the fungus Glarea lozoyensis: the first genome sequence of a species from the Helotiaceae family.</title>
        <authorList>
            <person name="Youssar L."/>
            <person name="Gruening B.A."/>
            <person name="Erxleben A."/>
            <person name="Guenther S."/>
            <person name="Huettel W."/>
        </authorList>
    </citation>
    <scope>NUCLEOTIDE SEQUENCE [LARGE SCALE GENOMIC DNA]</scope>
    <source>
        <strain evidence="3">ATCC 74030 / MF5533</strain>
    </source>
</reference>